<reference evidence="1 2" key="1">
    <citation type="submission" date="2019-06" db="EMBL/GenBank/DDBJ databases">
        <title>Genome Sequence of the Brown Rot Fungal Pathogen Monilinia laxa.</title>
        <authorList>
            <person name="De Miccolis Angelini R.M."/>
            <person name="Landi L."/>
            <person name="Abate D."/>
            <person name="Pollastro S."/>
            <person name="Romanazzi G."/>
            <person name="Faretra F."/>
        </authorList>
    </citation>
    <scope>NUCLEOTIDE SEQUENCE [LARGE SCALE GENOMIC DNA]</scope>
    <source>
        <strain evidence="1 2">Mlax316</strain>
    </source>
</reference>
<sequence>MTRDMSSLHLFVSAIEDFHAFIGAYQFNLKVMPNLSRLNHLVGFDTSLSLFSSPTNLGEVCRNIISQR</sequence>
<gene>
    <name evidence="1" type="ORF">EYC80_000622</name>
</gene>
<keyword evidence="2" id="KW-1185">Reference proteome</keyword>
<protein>
    <submittedName>
        <fullName evidence="1">Uncharacterized protein</fullName>
    </submittedName>
</protein>
<proteinExistence type="predicted"/>
<accession>A0A5N6KB75</accession>
<comment type="caution">
    <text evidence="1">The sequence shown here is derived from an EMBL/GenBank/DDBJ whole genome shotgun (WGS) entry which is preliminary data.</text>
</comment>
<dbReference type="EMBL" id="VIGI01000005">
    <property type="protein sequence ID" value="KAB8300450.1"/>
    <property type="molecule type" value="Genomic_DNA"/>
</dbReference>
<name>A0A5N6KB75_MONLA</name>
<evidence type="ECO:0000313" key="2">
    <source>
        <dbReference type="Proteomes" id="UP000326757"/>
    </source>
</evidence>
<evidence type="ECO:0000313" key="1">
    <source>
        <dbReference type="EMBL" id="KAB8300450.1"/>
    </source>
</evidence>
<dbReference type="AlphaFoldDB" id="A0A5N6KB75"/>
<dbReference type="Proteomes" id="UP000326757">
    <property type="component" value="Unassembled WGS sequence"/>
</dbReference>
<organism evidence="1 2">
    <name type="scientific">Monilinia laxa</name>
    <name type="common">Brown rot fungus</name>
    <name type="synonym">Sclerotinia laxa</name>
    <dbReference type="NCBI Taxonomy" id="61186"/>
    <lineage>
        <taxon>Eukaryota</taxon>
        <taxon>Fungi</taxon>
        <taxon>Dikarya</taxon>
        <taxon>Ascomycota</taxon>
        <taxon>Pezizomycotina</taxon>
        <taxon>Leotiomycetes</taxon>
        <taxon>Helotiales</taxon>
        <taxon>Sclerotiniaceae</taxon>
        <taxon>Monilinia</taxon>
    </lineage>
</organism>